<proteinExistence type="predicted"/>
<evidence type="ECO:0000313" key="1">
    <source>
        <dbReference type="EMBL" id="SVD02869.1"/>
    </source>
</evidence>
<dbReference type="AlphaFoldDB" id="A0A382RYU2"/>
<accession>A0A382RYU2</accession>
<sequence>MGDTKMQGVITEQNFDDVLLVFGLEVAEALRKTPAKTFLEILIILGKFSQDSLDKRR</sequence>
<reference evidence="1" key="1">
    <citation type="submission" date="2018-05" db="EMBL/GenBank/DDBJ databases">
        <authorList>
            <person name="Lanie J.A."/>
            <person name="Ng W.-L."/>
            <person name="Kazmierczak K.M."/>
            <person name="Andrzejewski T.M."/>
            <person name="Davidsen T.M."/>
            <person name="Wayne K.J."/>
            <person name="Tettelin H."/>
            <person name="Glass J.I."/>
            <person name="Rusch D."/>
            <person name="Podicherti R."/>
            <person name="Tsui H.-C.T."/>
            <person name="Winkler M.E."/>
        </authorList>
    </citation>
    <scope>NUCLEOTIDE SEQUENCE</scope>
</reference>
<organism evidence="1">
    <name type="scientific">marine metagenome</name>
    <dbReference type="NCBI Taxonomy" id="408172"/>
    <lineage>
        <taxon>unclassified sequences</taxon>
        <taxon>metagenomes</taxon>
        <taxon>ecological metagenomes</taxon>
    </lineage>
</organism>
<gene>
    <name evidence="1" type="ORF">METZ01_LOCUS355723</name>
</gene>
<dbReference type="EMBL" id="UINC01125199">
    <property type="protein sequence ID" value="SVD02869.1"/>
    <property type="molecule type" value="Genomic_DNA"/>
</dbReference>
<protein>
    <submittedName>
        <fullName evidence="1">Uncharacterized protein</fullName>
    </submittedName>
</protein>
<name>A0A382RYU2_9ZZZZ</name>